<proteinExistence type="predicted"/>
<dbReference type="Gene3D" id="2.60.15.10">
    <property type="entry name" value="F0F1 ATP synthase delta/epsilon subunit, N-terminal"/>
    <property type="match status" value="1"/>
</dbReference>
<dbReference type="InterPro" id="IPR020546">
    <property type="entry name" value="ATP_synth_F1_dsu/esu_N"/>
</dbReference>
<keyword evidence="1" id="KW-0139">CF(1)</keyword>
<dbReference type="EMBL" id="MHCT01000001">
    <property type="protein sequence ID" value="OGY26669.1"/>
    <property type="molecule type" value="Genomic_DNA"/>
</dbReference>
<comment type="caution">
    <text evidence="3">The sequence shown here is derived from an EMBL/GenBank/DDBJ whole genome shotgun (WGS) entry which is preliminary data.</text>
</comment>
<gene>
    <name evidence="3" type="ORF">A2Z24_01065</name>
</gene>
<evidence type="ECO:0000313" key="3">
    <source>
        <dbReference type="EMBL" id="OGY26669.1"/>
    </source>
</evidence>
<sequence>MKEKLAEQLFVAVFWSPSIGEVGFRGEAAAITAENKVGKFDILPEHTNFISLISNKLTVHKLDKQEINYTFKRGVLEVSENLVRIFLGF</sequence>
<dbReference type="GO" id="GO:0045259">
    <property type="term" value="C:proton-transporting ATP synthase complex"/>
    <property type="evidence" value="ECO:0007669"/>
    <property type="project" value="UniProtKB-KW"/>
</dbReference>
<reference evidence="3 4" key="1">
    <citation type="journal article" date="2016" name="Nat. Commun.">
        <title>Thousands of microbial genomes shed light on interconnected biogeochemical processes in an aquifer system.</title>
        <authorList>
            <person name="Anantharaman K."/>
            <person name="Brown C.T."/>
            <person name="Hug L.A."/>
            <person name="Sharon I."/>
            <person name="Castelle C.J."/>
            <person name="Probst A.J."/>
            <person name="Thomas B.C."/>
            <person name="Singh A."/>
            <person name="Wilkins M.J."/>
            <person name="Karaoz U."/>
            <person name="Brodie E.L."/>
            <person name="Williams K.H."/>
            <person name="Hubbard S.S."/>
            <person name="Banfield J.F."/>
        </authorList>
    </citation>
    <scope>NUCLEOTIDE SEQUENCE [LARGE SCALE GENOMIC DNA]</scope>
</reference>
<dbReference type="STRING" id="1802597.A2Z24_01065"/>
<organism evidence="3 4">
    <name type="scientific">Candidatus Woykebacteria bacterium RBG_16_44_10</name>
    <dbReference type="NCBI Taxonomy" id="1802597"/>
    <lineage>
        <taxon>Bacteria</taxon>
        <taxon>Candidatus Woykeibacteriota</taxon>
    </lineage>
</organism>
<evidence type="ECO:0000313" key="4">
    <source>
        <dbReference type="Proteomes" id="UP000177588"/>
    </source>
</evidence>
<dbReference type="SUPFAM" id="SSF51344">
    <property type="entry name" value="Epsilon subunit of F1F0-ATP synthase N-terminal domain"/>
    <property type="match status" value="1"/>
</dbReference>
<dbReference type="GO" id="GO:0015986">
    <property type="term" value="P:proton motive force-driven ATP synthesis"/>
    <property type="evidence" value="ECO:0007669"/>
    <property type="project" value="InterPro"/>
</dbReference>
<evidence type="ECO:0000259" key="2">
    <source>
        <dbReference type="Pfam" id="PF02823"/>
    </source>
</evidence>
<protein>
    <recommendedName>
        <fullName evidence="2">ATP synthase F1 complex delta/epsilon subunit N-terminal domain-containing protein</fullName>
    </recommendedName>
</protein>
<dbReference type="Pfam" id="PF02823">
    <property type="entry name" value="ATP-synt_DE_N"/>
    <property type="match status" value="1"/>
</dbReference>
<evidence type="ECO:0000256" key="1">
    <source>
        <dbReference type="ARBA" id="ARBA00023196"/>
    </source>
</evidence>
<keyword evidence="1" id="KW-0066">ATP synthesis</keyword>
<dbReference type="AlphaFoldDB" id="A0A1G1WG23"/>
<dbReference type="Proteomes" id="UP000177588">
    <property type="component" value="Unassembled WGS sequence"/>
</dbReference>
<name>A0A1G1WG23_9BACT</name>
<accession>A0A1G1WG23</accession>
<dbReference type="InterPro" id="IPR036771">
    <property type="entry name" value="ATPsynth_dsu/esu_N"/>
</dbReference>
<feature type="domain" description="ATP synthase F1 complex delta/epsilon subunit N-terminal" evidence="2">
    <location>
        <begin position="24"/>
        <end position="85"/>
    </location>
</feature>